<organism evidence="1 2">
    <name type="scientific">Parasponia andersonii</name>
    <name type="common">Sponia andersonii</name>
    <dbReference type="NCBI Taxonomy" id="3476"/>
    <lineage>
        <taxon>Eukaryota</taxon>
        <taxon>Viridiplantae</taxon>
        <taxon>Streptophyta</taxon>
        <taxon>Embryophyta</taxon>
        <taxon>Tracheophyta</taxon>
        <taxon>Spermatophyta</taxon>
        <taxon>Magnoliopsida</taxon>
        <taxon>eudicotyledons</taxon>
        <taxon>Gunneridae</taxon>
        <taxon>Pentapetalae</taxon>
        <taxon>rosids</taxon>
        <taxon>fabids</taxon>
        <taxon>Rosales</taxon>
        <taxon>Cannabaceae</taxon>
        <taxon>Parasponia</taxon>
    </lineage>
</organism>
<proteinExistence type="predicted"/>
<dbReference type="EMBL" id="JXTB01000001">
    <property type="protein sequence ID" value="PON80778.1"/>
    <property type="molecule type" value="Genomic_DNA"/>
</dbReference>
<reference evidence="2" key="1">
    <citation type="submission" date="2016-06" db="EMBL/GenBank/DDBJ databases">
        <title>Parallel loss of symbiosis genes in relatives of nitrogen-fixing non-legume Parasponia.</title>
        <authorList>
            <person name="Van Velzen R."/>
            <person name="Holmer R."/>
            <person name="Bu F."/>
            <person name="Rutten L."/>
            <person name="Van Zeijl A."/>
            <person name="Liu W."/>
            <person name="Santuari L."/>
            <person name="Cao Q."/>
            <person name="Sharma T."/>
            <person name="Shen D."/>
            <person name="Roswanjaya Y."/>
            <person name="Wardhani T."/>
            <person name="Kalhor M.S."/>
            <person name="Jansen J."/>
            <person name="Van den Hoogen J."/>
            <person name="Gungor B."/>
            <person name="Hartog M."/>
            <person name="Hontelez J."/>
            <person name="Verver J."/>
            <person name="Yang W.-C."/>
            <person name="Schijlen E."/>
            <person name="Repin R."/>
            <person name="Schilthuizen M."/>
            <person name="Schranz E."/>
            <person name="Heidstra R."/>
            <person name="Miyata K."/>
            <person name="Fedorova E."/>
            <person name="Kohlen W."/>
            <person name="Bisseling T."/>
            <person name="Smit S."/>
            <person name="Geurts R."/>
        </authorList>
    </citation>
    <scope>NUCLEOTIDE SEQUENCE [LARGE SCALE GENOMIC DNA]</scope>
    <source>
        <strain evidence="2">cv. WU1-14</strain>
    </source>
</reference>
<dbReference type="AlphaFoldDB" id="A0A2P5E5F6"/>
<name>A0A2P5E5F6_PARAD</name>
<evidence type="ECO:0000313" key="2">
    <source>
        <dbReference type="Proteomes" id="UP000237105"/>
    </source>
</evidence>
<keyword evidence="2" id="KW-1185">Reference proteome</keyword>
<sequence length="50" mass="5649">MCIRNSVTLPLSDTQKTPTSCSDFYCAYSFLHYSYHPLTSTDIPGNWKAS</sequence>
<accession>A0A2P5E5F6</accession>
<dbReference type="Proteomes" id="UP000237105">
    <property type="component" value="Unassembled WGS sequence"/>
</dbReference>
<gene>
    <name evidence="1" type="ORF">PanWU01x14_003340</name>
</gene>
<protein>
    <submittedName>
        <fullName evidence="1">Uncharacterized protein</fullName>
    </submittedName>
</protein>
<evidence type="ECO:0000313" key="1">
    <source>
        <dbReference type="EMBL" id="PON80778.1"/>
    </source>
</evidence>
<comment type="caution">
    <text evidence="1">The sequence shown here is derived from an EMBL/GenBank/DDBJ whole genome shotgun (WGS) entry which is preliminary data.</text>
</comment>